<dbReference type="Pfam" id="PF13490">
    <property type="entry name" value="zf-HC2"/>
    <property type="match status" value="1"/>
</dbReference>
<evidence type="ECO:0000256" key="1">
    <source>
        <dbReference type="ARBA" id="ARBA00004167"/>
    </source>
</evidence>
<dbReference type="PANTHER" id="PTHR37461:SF1">
    <property type="entry name" value="ANTI-SIGMA-K FACTOR RSKA"/>
    <property type="match status" value="1"/>
</dbReference>
<sequence length="259" mass="27109">MTCDDVRMSLGVYILGALEDDEVAEVEAHLDECPECRAELAELSGLPRALALVSEDDIRHAEGPPRAVLDRLVATSVRRSRWSRAFLALAASVVVAALGGTAWLTATRGAEDSMSTTSHSEIAAAKPSTPAGMAAAGGDAVASTSAPKIVSDSPQAAPDSARPMRREVTDGDVRLGVRLTAETGGTKVVSWVRGVPAGTVCRLWAIGKDGTRSPAGSWKVPKGGYRPGQWYDGSTELPLEEITRFELSTSDGGLVTLPV</sequence>
<evidence type="ECO:0000313" key="10">
    <source>
        <dbReference type="EMBL" id="GII50860.1"/>
    </source>
</evidence>
<keyword evidence="4" id="KW-0805">Transcription regulation</keyword>
<dbReference type="GO" id="GO:0016020">
    <property type="term" value="C:membrane"/>
    <property type="evidence" value="ECO:0007669"/>
    <property type="project" value="UniProtKB-SubCell"/>
</dbReference>
<keyword evidence="2 8" id="KW-0812">Transmembrane</keyword>
<keyword evidence="3 8" id="KW-1133">Transmembrane helix</keyword>
<name>A0A8J3UUB9_9ACTN</name>
<dbReference type="AlphaFoldDB" id="A0A8J3UUB9"/>
<feature type="transmembrane region" description="Helical" evidence="8">
    <location>
        <begin position="85"/>
        <end position="106"/>
    </location>
</feature>
<dbReference type="GO" id="GO:0006417">
    <property type="term" value="P:regulation of translation"/>
    <property type="evidence" value="ECO:0007669"/>
    <property type="project" value="TreeGrafter"/>
</dbReference>
<evidence type="ECO:0000256" key="5">
    <source>
        <dbReference type="ARBA" id="ARBA00023136"/>
    </source>
</evidence>
<dbReference type="InterPro" id="IPR051474">
    <property type="entry name" value="Anti-sigma-K/W_factor"/>
</dbReference>
<feature type="region of interest" description="Disordered" evidence="7">
    <location>
        <begin position="143"/>
        <end position="165"/>
    </location>
</feature>
<gene>
    <name evidence="10" type="ORF">Psi02_72840</name>
</gene>
<evidence type="ECO:0000256" key="2">
    <source>
        <dbReference type="ARBA" id="ARBA00022692"/>
    </source>
</evidence>
<proteinExistence type="predicted"/>
<dbReference type="RefSeq" id="WP_203980334.1">
    <property type="nucleotide sequence ID" value="NZ_BAAAKY010000013.1"/>
</dbReference>
<dbReference type="EMBL" id="BOOQ01000057">
    <property type="protein sequence ID" value="GII50860.1"/>
    <property type="molecule type" value="Genomic_DNA"/>
</dbReference>
<keyword evidence="6" id="KW-0804">Transcription</keyword>
<comment type="subcellular location">
    <subcellularLocation>
        <location evidence="1">Membrane</location>
        <topology evidence="1">Single-pass membrane protein</topology>
    </subcellularLocation>
</comment>
<accession>A0A8J3UUB9</accession>
<evidence type="ECO:0000259" key="9">
    <source>
        <dbReference type="Pfam" id="PF13490"/>
    </source>
</evidence>
<reference evidence="10" key="1">
    <citation type="submission" date="2021-01" db="EMBL/GenBank/DDBJ databases">
        <title>Whole genome shotgun sequence of Planotetraspora silvatica NBRC 100141.</title>
        <authorList>
            <person name="Komaki H."/>
            <person name="Tamura T."/>
        </authorList>
    </citation>
    <scope>NUCLEOTIDE SEQUENCE</scope>
    <source>
        <strain evidence="10">NBRC 100141</strain>
    </source>
</reference>
<protein>
    <recommendedName>
        <fullName evidence="9">Putative zinc-finger domain-containing protein</fullName>
    </recommendedName>
</protein>
<dbReference type="GO" id="GO:0016989">
    <property type="term" value="F:sigma factor antagonist activity"/>
    <property type="evidence" value="ECO:0007669"/>
    <property type="project" value="TreeGrafter"/>
</dbReference>
<dbReference type="Gene3D" id="1.10.10.1320">
    <property type="entry name" value="Anti-sigma factor, zinc-finger domain"/>
    <property type="match status" value="1"/>
</dbReference>
<keyword evidence="5 8" id="KW-0472">Membrane</keyword>
<evidence type="ECO:0000256" key="3">
    <source>
        <dbReference type="ARBA" id="ARBA00022989"/>
    </source>
</evidence>
<dbReference type="InterPro" id="IPR027383">
    <property type="entry name" value="Znf_put"/>
</dbReference>
<evidence type="ECO:0000256" key="7">
    <source>
        <dbReference type="SAM" id="MobiDB-lite"/>
    </source>
</evidence>
<dbReference type="Proteomes" id="UP000644610">
    <property type="component" value="Unassembled WGS sequence"/>
</dbReference>
<keyword evidence="11" id="KW-1185">Reference proteome</keyword>
<evidence type="ECO:0000256" key="6">
    <source>
        <dbReference type="ARBA" id="ARBA00023163"/>
    </source>
</evidence>
<comment type="caution">
    <text evidence="10">The sequence shown here is derived from an EMBL/GenBank/DDBJ whole genome shotgun (WGS) entry which is preliminary data.</text>
</comment>
<dbReference type="InterPro" id="IPR041916">
    <property type="entry name" value="Anti_sigma_zinc_sf"/>
</dbReference>
<evidence type="ECO:0000256" key="4">
    <source>
        <dbReference type="ARBA" id="ARBA00023015"/>
    </source>
</evidence>
<feature type="domain" description="Putative zinc-finger" evidence="9">
    <location>
        <begin position="3"/>
        <end position="37"/>
    </location>
</feature>
<evidence type="ECO:0000313" key="11">
    <source>
        <dbReference type="Proteomes" id="UP000644610"/>
    </source>
</evidence>
<dbReference type="PANTHER" id="PTHR37461">
    <property type="entry name" value="ANTI-SIGMA-K FACTOR RSKA"/>
    <property type="match status" value="1"/>
</dbReference>
<evidence type="ECO:0000256" key="8">
    <source>
        <dbReference type="SAM" id="Phobius"/>
    </source>
</evidence>
<organism evidence="10 11">
    <name type="scientific">Planotetraspora silvatica</name>
    <dbReference type="NCBI Taxonomy" id="234614"/>
    <lineage>
        <taxon>Bacteria</taxon>
        <taxon>Bacillati</taxon>
        <taxon>Actinomycetota</taxon>
        <taxon>Actinomycetes</taxon>
        <taxon>Streptosporangiales</taxon>
        <taxon>Streptosporangiaceae</taxon>
        <taxon>Planotetraspora</taxon>
    </lineage>
</organism>